<dbReference type="OrthoDB" id="20025at10239"/>
<dbReference type="Proteomes" id="UP000595028">
    <property type="component" value="Segment"/>
</dbReference>
<sequence length="120" mass="13327">MSVYSFEPAGFGPRLWFVLHTAAAAAPTVLTPADRAAWLALLRNLHVLIPCKTCRTNYIKKIAHIDVDNWLRTRDDLFDLTVRIHNSVNGALGKPQFCPRAAAKLYGKGTARGVAVRRSR</sequence>
<evidence type="ECO:0000313" key="12">
    <source>
        <dbReference type="EMBL" id="QQZ00592.1"/>
    </source>
</evidence>
<dbReference type="PANTHER" id="PTHR12645:SF0">
    <property type="entry name" value="FAD-LINKED SULFHYDRYL OXIDASE ALR"/>
    <property type="match status" value="1"/>
</dbReference>
<dbReference type="SUPFAM" id="SSF69000">
    <property type="entry name" value="FAD-dependent thiol oxidase"/>
    <property type="match status" value="1"/>
</dbReference>
<dbReference type="Proteomes" id="UP000596428">
    <property type="component" value="Segment"/>
</dbReference>
<dbReference type="EC" id="1.8.3.2" evidence="7"/>
<reference evidence="15" key="2">
    <citation type="submission" date="2015-09" db="EMBL/GenBank/DDBJ databases">
        <authorList>
            <person name="Wen C.-M."/>
            <person name="Hong J.-R."/>
        </authorList>
    </citation>
    <scope>NUCLEOTIDE SEQUENCE [LARGE SCALE GENOMIC DNA]</scope>
</reference>
<comment type="catalytic activity">
    <reaction evidence="6 7">
        <text>2 R'C(R)SH + O2 = R'C(R)S-S(R)CR' + H2O2</text>
        <dbReference type="Rhea" id="RHEA:17357"/>
        <dbReference type="ChEBI" id="CHEBI:15379"/>
        <dbReference type="ChEBI" id="CHEBI:16240"/>
        <dbReference type="ChEBI" id="CHEBI:16520"/>
        <dbReference type="ChEBI" id="CHEBI:17412"/>
        <dbReference type="EC" id="1.8.3.2"/>
    </reaction>
</comment>
<organismHost>
    <name type="scientific">Synchiropus splendidus</name>
    <name type="common">Mandarinfish</name>
    <name type="synonym">Callionymus splendidus</name>
    <dbReference type="NCBI Taxonomy" id="270530"/>
</organismHost>
<dbReference type="InterPro" id="IPR036774">
    <property type="entry name" value="ERV/ALR_sulphydryl_oxid_sf"/>
</dbReference>
<keyword evidence="5" id="KW-1015">Disulfide bond</keyword>
<evidence type="ECO:0000313" key="10">
    <source>
        <dbReference type="EMBL" id="QPO16290.1"/>
    </source>
</evidence>
<evidence type="ECO:0000256" key="5">
    <source>
        <dbReference type="ARBA" id="ARBA00023157"/>
    </source>
</evidence>
<dbReference type="Proteomes" id="UP000693957">
    <property type="component" value="Segment"/>
</dbReference>
<dbReference type="EMBL" id="KT781098">
    <property type="protein sequence ID" value="AMM04456.1"/>
    <property type="molecule type" value="Genomic_DNA"/>
</dbReference>
<evidence type="ECO:0000313" key="9">
    <source>
        <dbReference type="EMBL" id="AMM04456.1"/>
    </source>
</evidence>
<evidence type="ECO:0000313" key="16">
    <source>
        <dbReference type="Proteomes" id="UP000595028"/>
    </source>
</evidence>
<dbReference type="KEGG" id="vg:935379"/>
<reference evidence="17 18" key="3">
    <citation type="submission" date="2020-03" db="EMBL/GenBank/DDBJ databases">
        <authorList>
            <person name="Kayansamruaj P."/>
        </authorList>
    </citation>
    <scope>NUCLEOTIDE SEQUENCE [LARGE SCALE GENOMIC DNA]</scope>
    <source>
        <strain evidence="11">KU1</strain>
        <strain evidence="12">KU2</strain>
    </source>
</reference>
<reference evidence="13" key="6">
    <citation type="journal article" date="2021" name="Aquac Rep">
        <title>Outbreak investigation attributes Infectious spleen and kidney necrosis virus as a necessary cause of a mortality epidemic in farmed grouper (Epinephelus spp.) in Bali, Indonesia.</title>
        <authorList>
            <person name="Fusianto C."/>
            <person name="Hick P.M."/>
            <person name="Murwantoko"/>
            <person name="Herlambang A."/>
            <person name="Whittington R.J."/>
            <person name="Becker J.A."/>
        </authorList>
    </citation>
    <scope>NUCLEOTIDE SEQUENCE</scope>
    <source>
        <strain evidence="14">Bali/ Hybrid-grouper/2016/SVC-18-072</strain>
        <strain evidence="13">Bali/Hybrid-grouper/2016/SVC-18-009</strain>
    </source>
</reference>
<proteinExistence type="predicted"/>
<protein>
    <recommendedName>
        <fullName evidence="7">Sulfhydryl oxidase</fullName>
        <ecNumber evidence="7">1.8.3.2</ecNumber>
    </recommendedName>
</protein>
<dbReference type="Proteomes" id="UP000596309">
    <property type="component" value="Segment"/>
</dbReference>
<dbReference type="SMR" id="A0A140G0M3"/>
<dbReference type="GO" id="GO:0050660">
    <property type="term" value="F:flavin adenine dinucleotide binding"/>
    <property type="evidence" value="ECO:0007669"/>
    <property type="project" value="TreeGrafter"/>
</dbReference>
<dbReference type="EMBL" id="MW273353">
    <property type="protein sequence ID" value="QPO16290.1"/>
    <property type="molecule type" value="Genomic_DNA"/>
</dbReference>
<dbReference type="GO" id="GO:0016971">
    <property type="term" value="F:flavin-dependent sulfhydryl oxidase activity"/>
    <property type="evidence" value="ECO:0007669"/>
    <property type="project" value="InterPro"/>
</dbReference>
<evidence type="ECO:0000313" key="11">
    <source>
        <dbReference type="EMBL" id="QQZ00496.1"/>
    </source>
</evidence>
<gene>
    <name evidence="13" type="primary">43</name>
    <name evidence="10" type="synonym">ORF42</name>
    <name evidence="11" type="ORF">IJGMMPBP_00043</name>
    <name evidence="12" type="ORF">NIDBEMMG_00017</name>
</gene>
<dbReference type="Gene3D" id="1.20.120.310">
    <property type="entry name" value="ERV/ALR sulfhydryl oxidase domain"/>
    <property type="match status" value="1"/>
</dbReference>
<organismHost>
    <name type="scientific">Siniperca chuatsi</name>
    <name type="common">Mandarin fish</name>
    <dbReference type="NCBI Taxonomy" id="119488"/>
</organismHost>
<evidence type="ECO:0000259" key="8">
    <source>
        <dbReference type="PROSITE" id="PS51324"/>
    </source>
</evidence>
<evidence type="ECO:0000256" key="1">
    <source>
        <dbReference type="ARBA" id="ARBA00001974"/>
    </source>
</evidence>
<dbReference type="Pfam" id="PF04777">
    <property type="entry name" value="Evr1_Alr"/>
    <property type="match status" value="1"/>
</dbReference>
<reference evidence="13" key="7">
    <citation type="submission" date="2021-01" db="EMBL/GenBank/DDBJ databases">
        <authorList>
            <person name="Fusianto C.K."/>
            <person name="Hick P.M."/>
            <person name="Murwantoko M."/>
            <person name="Herlambang A."/>
            <person name="Whittington R.J."/>
            <person name="Becker J.A."/>
        </authorList>
    </citation>
    <scope>NUCLEOTIDE SEQUENCE</scope>
    <source>
        <strain evidence="14">Bali/ Hybrid-grouper/2016/SVC-18-072</strain>
        <strain evidence="13">Bali/Hybrid-grouper/2016/SVC-18-009</strain>
    </source>
</reference>
<reference evidence="16" key="4">
    <citation type="submission" date="2020-11" db="EMBL/GenBank/DDBJ databases">
        <title>Complete Genome Sequences of Infectious Spleen and Kidney Necrosis Virus Isolated from Farmed Albino Rainbow Sharks Epalzeorhynchos frenatus in the United States.</title>
        <authorList>
            <person name="Koda S.A."/>
            <person name="Subramaniam K."/>
            <person name="Pouder D.B."/>
            <person name="Yanong R.P."/>
            <person name="Frasca S.Jr."/>
            <person name="Popov V.L."/>
            <person name="Waltzek T.B."/>
        </authorList>
    </citation>
    <scope>NUCLEOTIDE SEQUENCE [LARGE SCALE GENOMIC DNA]</scope>
</reference>
<dbReference type="EMBL" id="MW557381">
    <property type="protein sequence ID" value="QXE50858.1"/>
    <property type="molecule type" value="Genomic_DNA"/>
</dbReference>
<evidence type="ECO:0000313" key="17">
    <source>
        <dbReference type="Proteomes" id="UP000596309"/>
    </source>
</evidence>
<dbReference type="EMBL" id="MT128666">
    <property type="protein sequence ID" value="QQZ00496.1"/>
    <property type="molecule type" value="Genomic_DNA"/>
</dbReference>
<keyword evidence="3 7" id="KW-0274">FAD</keyword>
<dbReference type="RefSeq" id="NP_612265.1">
    <property type="nucleotide sequence ID" value="NC_003494.1"/>
</dbReference>
<organism evidence="9 15">
    <name type="scientific">Infectious spleen and kidney necrosis virus</name>
    <name type="common">ISKNV</name>
    <dbReference type="NCBI Taxonomy" id="180170"/>
    <lineage>
        <taxon>Viruses</taxon>
        <taxon>Varidnaviria</taxon>
        <taxon>Bamfordvirae</taxon>
        <taxon>Nucleocytoviricota</taxon>
        <taxon>Megaviricetes</taxon>
        <taxon>Pimascovirales</taxon>
        <taxon>Pimascovirales incertae sedis</taxon>
        <taxon>Iridoviridae</taxon>
        <taxon>Alphairidovirinae</taxon>
        <taxon>Megalocytivirus</taxon>
        <taxon>Megalocytivirus pagrus1</taxon>
    </lineage>
</organism>
<evidence type="ECO:0000313" key="18">
    <source>
        <dbReference type="Proteomes" id="UP000596428"/>
    </source>
</evidence>
<reference evidence="9" key="1">
    <citation type="submission" date="2015-09" db="EMBL/GenBank/DDBJ databases">
        <authorList>
            <person name="Jackson K.R."/>
            <person name="Lunt B.L."/>
            <person name="Fisher J.N.B."/>
            <person name="Gardner A.V."/>
            <person name="Bailey M.E."/>
            <person name="Deus L.M."/>
            <person name="Earl A.S."/>
            <person name="Gibby P.D."/>
            <person name="Hartmann K.A."/>
            <person name="Liu J.E."/>
            <person name="Manci A.M."/>
            <person name="Nielsen D.A."/>
            <person name="Solomon M.B."/>
            <person name="Breakwell D.P."/>
            <person name="Burnett S.H."/>
            <person name="Grose J.H."/>
        </authorList>
    </citation>
    <scope>NUCLEOTIDE SEQUENCE [LARGE SCALE GENOMIC DNA]</scope>
    <source>
        <strain evidence="9">RSIV-Ku</strain>
    </source>
</reference>
<evidence type="ECO:0000256" key="6">
    <source>
        <dbReference type="ARBA" id="ARBA00048864"/>
    </source>
</evidence>
<evidence type="ECO:0000313" key="14">
    <source>
        <dbReference type="EMBL" id="QXE50858.1"/>
    </source>
</evidence>
<evidence type="ECO:0000313" key="15">
    <source>
        <dbReference type="Proteomes" id="UP000152407"/>
    </source>
</evidence>
<evidence type="ECO:0000256" key="3">
    <source>
        <dbReference type="ARBA" id="ARBA00022827"/>
    </source>
</evidence>
<dbReference type="Proteomes" id="UP000693973">
    <property type="component" value="Segment"/>
</dbReference>
<feature type="domain" description="ERV/ALR sulfhydryl oxidase" evidence="8">
    <location>
        <begin position="4"/>
        <end position="106"/>
    </location>
</feature>
<keyword evidence="4 7" id="KW-0560">Oxidoreductase</keyword>
<evidence type="ECO:0000256" key="2">
    <source>
        <dbReference type="ARBA" id="ARBA00022630"/>
    </source>
</evidence>
<name>A0A140G0M3_ISKNV</name>
<dbReference type="EMBL" id="MT128667">
    <property type="protein sequence ID" value="QQZ00592.1"/>
    <property type="molecule type" value="Genomic_DNA"/>
</dbReference>
<keyword evidence="2 7" id="KW-0285">Flavoprotein</keyword>
<evidence type="ECO:0000256" key="4">
    <source>
        <dbReference type="ARBA" id="ARBA00023002"/>
    </source>
</evidence>
<dbReference type="EMBL" id="MW464172">
    <property type="protein sequence ID" value="QXE50736.1"/>
    <property type="molecule type" value="Genomic_DNA"/>
</dbReference>
<evidence type="ECO:0000256" key="7">
    <source>
        <dbReference type="RuleBase" id="RU371123"/>
    </source>
</evidence>
<dbReference type="PROSITE" id="PS51324">
    <property type="entry name" value="ERV_ALR"/>
    <property type="match status" value="1"/>
</dbReference>
<accession>A0A140G0M3</accession>
<dbReference type="Proteomes" id="UP000152407">
    <property type="component" value="Segment"/>
</dbReference>
<comment type="cofactor">
    <cofactor evidence="1 7">
        <name>FAD</name>
        <dbReference type="ChEBI" id="CHEBI:57692"/>
    </cofactor>
</comment>
<dbReference type="PANTHER" id="PTHR12645">
    <property type="entry name" value="ALR/ERV"/>
    <property type="match status" value="1"/>
</dbReference>
<evidence type="ECO:0000313" key="13">
    <source>
        <dbReference type="EMBL" id="QXE50736.1"/>
    </source>
</evidence>
<reference evidence="10" key="5">
    <citation type="submission" date="2020-11" db="EMBL/GenBank/DDBJ databases">
        <title>Complete Genome Sequences of Infectious Spleen and Kidney Necrosis Virus Isolated from Farmed Albino Rainbow Sharks Epalzeorhynchos frenatus in the United States.</title>
        <authorList>
            <person name="Koda S.A."/>
            <person name="Subramaniam K."/>
            <person name="Pouder D.B."/>
            <person name="Yanong R.P."/>
            <person name="Frasca S. Jr"/>
            <person name="Popov V.L."/>
            <person name="Waltzek T.B."/>
        </authorList>
    </citation>
    <scope>NUCLEOTIDE SEQUENCE</scope>
    <source>
        <strain evidence="10">EFIV-2018</strain>
    </source>
</reference>
<dbReference type="InterPro" id="IPR017905">
    <property type="entry name" value="ERV/ALR_sulphydryl_oxidase"/>
</dbReference>
<dbReference type="InterPro" id="IPR039799">
    <property type="entry name" value="ALR/ERV"/>
</dbReference>